<dbReference type="InterPro" id="IPR011006">
    <property type="entry name" value="CheY-like_superfamily"/>
</dbReference>
<reference evidence="3 4" key="1">
    <citation type="submission" date="2020-07" db="EMBL/GenBank/DDBJ databases">
        <authorList>
            <person name="Sun Q."/>
        </authorList>
    </citation>
    <scope>NUCLEOTIDE SEQUENCE [LARGE SCALE GENOMIC DNA]</scope>
    <source>
        <strain evidence="3 4">CGMCC 1.13654</strain>
    </source>
</reference>
<dbReference type="GO" id="GO:0000160">
    <property type="term" value="P:phosphorelay signal transduction system"/>
    <property type="evidence" value="ECO:0007669"/>
    <property type="project" value="InterPro"/>
</dbReference>
<dbReference type="InterPro" id="IPR001789">
    <property type="entry name" value="Sig_transdc_resp-reg_receiver"/>
</dbReference>
<name>A0A838L4L8_9SPHN</name>
<dbReference type="EMBL" id="JACEIB010000006">
    <property type="protein sequence ID" value="MBA2934104.1"/>
    <property type="molecule type" value="Genomic_DNA"/>
</dbReference>
<keyword evidence="1" id="KW-0597">Phosphoprotein</keyword>
<dbReference type="RefSeq" id="WP_160365625.1">
    <property type="nucleotide sequence ID" value="NZ_JACEIB010000006.1"/>
</dbReference>
<protein>
    <submittedName>
        <fullName evidence="3">Response regulator</fullName>
    </submittedName>
</protein>
<comment type="caution">
    <text evidence="3">The sequence shown here is derived from an EMBL/GenBank/DDBJ whole genome shotgun (WGS) entry which is preliminary data.</text>
</comment>
<dbReference type="PANTHER" id="PTHR42872:SF6">
    <property type="entry name" value="PROTEIN-GLUTAMATE METHYLESTERASE_PROTEIN-GLUTAMINE GLUTAMINASE"/>
    <property type="match status" value="1"/>
</dbReference>
<dbReference type="SMART" id="SM00448">
    <property type="entry name" value="REC"/>
    <property type="match status" value="1"/>
</dbReference>
<evidence type="ECO:0000256" key="1">
    <source>
        <dbReference type="PROSITE-ProRule" id="PRU00169"/>
    </source>
</evidence>
<proteinExistence type="predicted"/>
<dbReference type="SUPFAM" id="SSF52172">
    <property type="entry name" value="CheY-like"/>
    <property type="match status" value="1"/>
</dbReference>
<feature type="domain" description="Response regulatory" evidence="2">
    <location>
        <begin position="5"/>
        <end position="121"/>
    </location>
</feature>
<gene>
    <name evidence="3" type="ORF">HZF05_08320</name>
</gene>
<dbReference type="Proteomes" id="UP000570166">
    <property type="component" value="Unassembled WGS sequence"/>
</dbReference>
<dbReference type="Gene3D" id="3.40.50.2300">
    <property type="match status" value="1"/>
</dbReference>
<evidence type="ECO:0000313" key="4">
    <source>
        <dbReference type="Proteomes" id="UP000570166"/>
    </source>
</evidence>
<evidence type="ECO:0000259" key="2">
    <source>
        <dbReference type="PROSITE" id="PS50110"/>
    </source>
</evidence>
<accession>A0A838L4L8</accession>
<dbReference type="AlphaFoldDB" id="A0A838L4L8"/>
<evidence type="ECO:0000313" key="3">
    <source>
        <dbReference type="EMBL" id="MBA2934104.1"/>
    </source>
</evidence>
<dbReference type="Pfam" id="PF00072">
    <property type="entry name" value="Response_reg"/>
    <property type="match status" value="1"/>
</dbReference>
<feature type="modified residue" description="4-aspartylphosphate" evidence="1">
    <location>
        <position position="56"/>
    </location>
</feature>
<sequence>MSPVRVFVIDDSSVVRHILCRVIERSFSCTLVGSASSVESARGQIAVTLPDVITLDLVMPGCDGLGYLDETRERRPAIVVVSAATQTGSPETLRALAHGADACFDKGRIVSHAGLFIRTLAVAARSHVDRVPVRLRA</sequence>
<dbReference type="CDD" id="cd17541">
    <property type="entry name" value="REC_CheB-like"/>
    <property type="match status" value="1"/>
</dbReference>
<keyword evidence="4" id="KW-1185">Reference proteome</keyword>
<organism evidence="3 4">
    <name type="scientific">Sphingomonas chungangi</name>
    <dbReference type="NCBI Taxonomy" id="2683589"/>
    <lineage>
        <taxon>Bacteria</taxon>
        <taxon>Pseudomonadati</taxon>
        <taxon>Pseudomonadota</taxon>
        <taxon>Alphaproteobacteria</taxon>
        <taxon>Sphingomonadales</taxon>
        <taxon>Sphingomonadaceae</taxon>
        <taxon>Sphingomonas</taxon>
    </lineage>
</organism>
<dbReference type="PANTHER" id="PTHR42872">
    <property type="entry name" value="PROTEIN-GLUTAMATE METHYLESTERASE/PROTEIN-GLUTAMINE GLUTAMINASE"/>
    <property type="match status" value="1"/>
</dbReference>
<dbReference type="PROSITE" id="PS50110">
    <property type="entry name" value="RESPONSE_REGULATORY"/>
    <property type="match status" value="1"/>
</dbReference>